<gene>
    <name evidence="2" type="ORF">Daus18300_010649</name>
</gene>
<dbReference type="CDD" id="cd03676">
    <property type="entry name" value="NUDIX_Tnr3_like"/>
    <property type="match status" value="1"/>
</dbReference>
<organism evidence="2 3">
    <name type="scientific">Diaporthe australafricana</name>
    <dbReference type="NCBI Taxonomy" id="127596"/>
    <lineage>
        <taxon>Eukaryota</taxon>
        <taxon>Fungi</taxon>
        <taxon>Dikarya</taxon>
        <taxon>Ascomycota</taxon>
        <taxon>Pezizomycotina</taxon>
        <taxon>Sordariomycetes</taxon>
        <taxon>Sordariomycetidae</taxon>
        <taxon>Diaporthales</taxon>
        <taxon>Diaporthaceae</taxon>
        <taxon>Diaporthe</taxon>
    </lineage>
</organism>
<dbReference type="SUPFAM" id="SSF55811">
    <property type="entry name" value="Nudix"/>
    <property type="match status" value="1"/>
</dbReference>
<dbReference type="EMBL" id="JAWRVE010000120">
    <property type="protein sequence ID" value="KAL1856492.1"/>
    <property type="molecule type" value="Genomic_DNA"/>
</dbReference>
<protein>
    <recommendedName>
        <fullName evidence="1">Nudix hydrolase domain-containing protein</fullName>
    </recommendedName>
</protein>
<dbReference type="Gene3D" id="3.90.79.10">
    <property type="entry name" value="Nucleoside Triphosphate Pyrophosphohydrolase"/>
    <property type="match status" value="1"/>
</dbReference>
<name>A0ABR3WA76_9PEZI</name>
<feature type="domain" description="Nudix hydrolase" evidence="1">
    <location>
        <begin position="153"/>
        <end position="299"/>
    </location>
</feature>
<sequence length="335" mass="37293">MALVSGQSATWLGIINKLDNVAYNVEESETFDGVFESFWAFLVHDEPESFAIPVGYIADWLVETIQWSHHPLFSVHRETKVICLNAKHDAAKPRGADSQGSKSLSALVMNLLEHGGVAGFRHLHRKGDRHQILGLQSRIDIDRNAAQLFGIVTTGAHMTCYTRGKSEDGQMRIWVPRRAFDKTFDPGKLDNTVAGGITNGDTPLQTILAEAEEEAALSRDFVTENIKATGTLSYFNQCSTVEGGHMRPRVLHTFELELPEDMVPSPHDGEVCEFLRMSAQEMQEAVMAGEMTEDAAIVWLGFLIRHGIVDEQSEPDLLQITGRMHRHLPFPTSKT</sequence>
<keyword evidence="3" id="KW-1185">Reference proteome</keyword>
<dbReference type="InterPro" id="IPR000086">
    <property type="entry name" value="NUDIX_hydrolase_dom"/>
</dbReference>
<evidence type="ECO:0000313" key="3">
    <source>
        <dbReference type="Proteomes" id="UP001583177"/>
    </source>
</evidence>
<reference evidence="2 3" key="1">
    <citation type="journal article" date="2024" name="IMA Fungus">
        <title>IMA Genome - F19 : A genome assembly and annotation guide to empower mycologists, including annotated draft genome sequences of Ceratocystis pirilliformis, Diaporthe australafricana, Fusarium ophioides, Paecilomyces lecythidis, and Sporothrix stenoceras.</title>
        <authorList>
            <person name="Aylward J."/>
            <person name="Wilson A.M."/>
            <person name="Visagie C.M."/>
            <person name="Spraker J."/>
            <person name="Barnes I."/>
            <person name="Buitendag C."/>
            <person name="Ceriani C."/>
            <person name="Del Mar Angel L."/>
            <person name="du Plessis D."/>
            <person name="Fuchs T."/>
            <person name="Gasser K."/>
            <person name="Kramer D."/>
            <person name="Li W."/>
            <person name="Munsamy K."/>
            <person name="Piso A."/>
            <person name="Price J.L."/>
            <person name="Sonnekus B."/>
            <person name="Thomas C."/>
            <person name="van der Nest A."/>
            <person name="van Dijk A."/>
            <person name="van Heerden A."/>
            <person name="van Vuuren N."/>
            <person name="Yilmaz N."/>
            <person name="Duong T.A."/>
            <person name="van der Merwe N.A."/>
            <person name="Wingfield M.J."/>
            <person name="Wingfield B.D."/>
        </authorList>
    </citation>
    <scope>NUCLEOTIDE SEQUENCE [LARGE SCALE GENOMIC DNA]</scope>
    <source>
        <strain evidence="2 3">CMW 18300</strain>
    </source>
</reference>
<comment type="caution">
    <text evidence="2">The sequence shown here is derived from an EMBL/GenBank/DDBJ whole genome shotgun (WGS) entry which is preliminary data.</text>
</comment>
<dbReference type="PROSITE" id="PS51462">
    <property type="entry name" value="NUDIX"/>
    <property type="match status" value="1"/>
</dbReference>
<evidence type="ECO:0000313" key="2">
    <source>
        <dbReference type="EMBL" id="KAL1856492.1"/>
    </source>
</evidence>
<dbReference type="Proteomes" id="UP001583177">
    <property type="component" value="Unassembled WGS sequence"/>
</dbReference>
<dbReference type="Pfam" id="PF00293">
    <property type="entry name" value="NUDIX"/>
    <property type="match status" value="1"/>
</dbReference>
<accession>A0ABR3WA76</accession>
<evidence type="ECO:0000259" key="1">
    <source>
        <dbReference type="PROSITE" id="PS51462"/>
    </source>
</evidence>
<dbReference type="InterPro" id="IPR015797">
    <property type="entry name" value="NUDIX_hydrolase-like_dom_sf"/>
</dbReference>
<proteinExistence type="predicted"/>